<dbReference type="PANTHER" id="PTHR30328:SF54">
    <property type="entry name" value="HTH-TYPE TRANSCRIPTIONAL REPRESSOR SCO4008"/>
    <property type="match status" value="1"/>
</dbReference>
<comment type="caution">
    <text evidence="4">The sequence shown here is derived from an EMBL/GenBank/DDBJ whole genome shotgun (WGS) entry which is preliminary data.</text>
</comment>
<proteinExistence type="predicted"/>
<dbReference type="InterPro" id="IPR050109">
    <property type="entry name" value="HTH-type_TetR-like_transc_reg"/>
</dbReference>
<dbReference type="SUPFAM" id="SSF46689">
    <property type="entry name" value="Homeodomain-like"/>
    <property type="match status" value="1"/>
</dbReference>
<protein>
    <submittedName>
        <fullName evidence="4">TetR family transcriptional regulator</fullName>
    </submittedName>
</protein>
<dbReference type="PROSITE" id="PS50977">
    <property type="entry name" value="HTH_TETR_2"/>
    <property type="match status" value="1"/>
</dbReference>
<accession>A0ABQ1ZW19</accession>
<dbReference type="InterPro" id="IPR009057">
    <property type="entry name" value="Homeodomain-like_sf"/>
</dbReference>
<reference evidence="5" key="1">
    <citation type="journal article" date="2019" name="Int. J. Syst. Evol. Microbiol.">
        <title>The Global Catalogue of Microorganisms (GCM) 10K type strain sequencing project: providing services to taxonomists for standard genome sequencing and annotation.</title>
        <authorList>
            <consortium name="The Broad Institute Genomics Platform"/>
            <consortium name="The Broad Institute Genome Sequencing Center for Infectious Disease"/>
            <person name="Wu L."/>
            <person name="Ma J."/>
        </authorList>
    </citation>
    <scope>NUCLEOTIDE SEQUENCE [LARGE SCALE GENOMIC DNA]</scope>
    <source>
        <strain evidence="5">CCM 8702</strain>
    </source>
</reference>
<feature type="DNA-binding region" description="H-T-H motif" evidence="2">
    <location>
        <begin position="37"/>
        <end position="56"/>
    </location>
</feature>
<dbReference type="Pfam" id="PF00440">
    <property type="entry name" value="TetR_N"/>
    <property type="match status" value="1"/>
</dbReference>
<organism evidence="4 5">
    <name type="scientific">Saccharibacillus endophyticus</name>
    <dbReference type="NCBI Taxonomy" id="2060666"/>
    <lineage>
        <taxon>Bacteria</taxon>
        <taxon>Bacillati</taxon>
        <taxon>Bacillota</taxon>
        <taxon>Bacilli</taxon>
        <taxon>Bacillales</taxon>
        <taxon>Paenibacillaceae</taxon>
        <taxon>Saccharibacillus</taxon>
    </lineage>
</organism>
<dbReference type="Gene3D" id="1.10.357.10">
    <property type="entry name" value="Tetracycline Repressor, domain 2"/>
    <property type="match status" value="1"/>
</dbReference>
<evidence type="ECO:0000256" key="2">
    <source>
        <dbReference type="PROSITE-ProRule" id="PRU00335"/>
    </source>
</evidence>
<dbReference type="PRINTS" id="PR00455">
    <property type="entry name" value="HTHTETR"/>
</dbReference>
<keyword evidence="1 2" id="KW-0238">DNA-binding</keyword>
<feature type="domain" description="HTH tetR-type" evidence="3">
    <location>
        <begin position="14"/>
        <end position="74"/>
    </location>
</feature>
<evidence type="ECO:0000313" key="4">
    <source>
        <dbReference type="EMBL" id="GGH80789.1"/>
    </source>
</evidence>
<evidence type="ECO:0000256" key="1">
    <source>
        <dbReference type="ARBA" id="ARBA00023125"/>
    </source>
</evidence>
<dbReference type="EMBL" id="BMDD01000003">
    <property type="protein sequence ID" value="GGH80789.1"/>
    <property type="molecule type" value="Genomic_DNA"/>
</dbReference>
<dbReference type="PANTHER" id="PTHR30328">
    <property type="entry name" value="TRANSCRIPTIONAL REPRESSOR"/>
    <property type="match status" value="1"/>
</dbReference>
<sequence length="215" mass="24916">MPKKAKDIQERDAKASQQKILVAAEVVFAEKGFDGARVDEIAKIAQINKAMIYYYFQSKEQLLRALIDKHFNEMAEEKKSLIDSFSEGVPIPSEKISDHMMEMFAKRSSFLRIITIEALKNNDFTTDLFQIIDYAVPHLNSLTEKAGMSPEEVTRLKTNIFYFGFAPILMYFTVGGQWTEYSDMDQKTFRQSFINDYQNSYIRSIKEMLIPDEPK</sequence>
<name>A0ABQ1ZW19_9BACL</name>
<evidence type="ECO:0000313" key="5">
    <source>
        <dbReference type="Proteomes" id="UP000605427"/>
    </source>
</evidence>
<dbReference type="RefSeq" id="WP_172244818.1">
    <property type="nucleotide sequence ID" value="NZ_BMDD01000003.1"/>
</dbReference>
<dbReference type="InterPro" id="IPR001647">
    <property type="entry name" value="HTH_TetR"/>
</dbReference>
<keyword evidence="5" id="KW-1185">Reference proteome</keyword>
<evidence type="ECO:0000259" key="3">
    <source>
        <dbReference type="PROSITE" id="PS50977"/>
    </source>
</evidence>
<gene>
    <name evidence="4" type="ORF">GCM10007362_29640</name>
</gene>
<dbReference type="Proteomes" id="UP000605427">
    <property type="component" value="Unassembled WGS sequence"/>
</dbReference>